<protein>
    <submittedName>
        <fullName evidence="1">Uncharacterized protein</fullName>
    </submittedName>
</protein>
<sequence>MSQRLVLCDGREKADPLSNNIPCSRSVAYSNECFELNDVLRLEKKDHSTCVLSGLLVRTHWHGGEFKRLGCL</sequence>
<comment type="caution">
    <text evidence="1">The sequence shown here is derived from an EMBL/GenBank/DDBJ whole genome shotgun (WGS) entry which is preliminary data.</text>
</comment>
<dbReference type="EMBL" id="BMAO01031616">
    <property type="protein sequence ID" value="GFQ76415.1"/>
    <property type="molecule type" value="Genomic_DNA"/>
</dbReference>
<name>A0A8X6KHP3_TRICU</name>
<gene>
    <name evidence="1" type="ORF">TNCT_491451</name>
</gene>
<dbReference type="AlphaFoldDB" id="A0A8X6KHP3"/>
<evidence type="ECO:0000313" key="2">
    <source>
        <dbReference type="Proteomes" id="UP000887116"/>
    </source>
</evidence>
<keyword evidence="2" id="KW-1185">Reference proteome</keyword>
<proteinExistence type="predicted"/>
<accession>A0A8X6KHP3</accession>
<reference evidence="1" key="1">
    <citation type="submission" date="2020-07" db="EMBL/GenBank/DDBJ databases">
        <title>Multicomponent nature underlies the extraordinary mechanical properties of spider dragline silk.</title>
        <authorList>
            <person name="Kono N."/>
            <person name="Nakamura H."/>
            <person name="Mori M."/>
            <person name="Yoshida Y."/>
            <person name="Ohtoshi R."/>
            <person name="Malay A.D."/>
            <person name="Moran D.A.P."/>
            <person name="Tomita M."/>
            <person name="Numata K."/>
            <person name="Arakawa K."/>
        </authorList>
    </citation>
    <scope>NUCLEOTIDE SEQUENCE</scope>
</reference>
<evidence type="ECO:0000313" key="1">
    <source>
        <dbReference type="EMBL" id="GFQ76415.1"/>
    </source>
</evidence>
<dbReference type="Proteomes" id="UP000887116">
    <property type="component" value="Unassembled WGS sequence"/>
</dbReference>
<organism evidence="1 2">
    <name type="scientific">Trichonephila clavata</name>
    <name type="common">Joro spider</name>
    <name type="synonym">Nephila clavata</name>
    <dbReference type="NCBI Taxonomy" id="2740835"/>
    <lineage>
        <taxon>Eukaryota</taxon>
        <taxon>Metazoa</taxon>
        <taxon>Ecdysozoa</taxon>
        <taxon>Arthropoda</taxon>
        <taxon>Chelicerata</taxon>
        <taxon>Arachnida</taxon>
        <taxon>Araneae</taxon>
        <taxon>Araneomorphae</taxon>
        <taxon>Entelegynae</taxon>
        <taxon>Araneoidea</taxon>
        <taxon>Nephilidae</taxon>
        <taxon>Trichonephila</taxon>
    </lineage>
</organism>